<name>A0A078APC0_STYLE</name>
<dbReference type="Proteomes" id="UP000039865">
    <property type="component" value="Unassembled WGS sequence"/>
</dbReference>
<organism evidence="1 2">
    <name type="scientific">Stylonychia lemnae</name>
    <name type="common">Ciliate</name>
    <dbReference type="NCBI Taxonomy" id="5949"/>
    <lineage>
        <taxon>Eukaryota</taxon>
        <taxon>Sar</taxon>
        <taxon>Alveolata</taxon>
        <taxon>Ciliophora</taxon>
        <taxon>Intramacronucleata</taxon>
        <taxon>Spirotrichea</taxon>
        <taxon>Stichotrichia</taxon>
        <taxon>Sporadotrichida</taxon>
        <taxon>Oxytrichidae</taxon>
        <taxon>Stylonychinae</taxon>
        <taxon>Stylonychia</taxon>
    </lineage>
</organism>
<evidence type="ECO:0000313" key="1">
    <source>
        <dbReference type="EMBL" id="CDW82803.1"/>
    </source>
</evidence>
<keyword evidence="2" id="KW-1185">Reference proteome</keyword>
<dbReference type="OMA" id="DQATHKF"/>
<reference evidence="1 2" key="1">
    <citation type="submission" date="2014-06" db="EMBL/GenBank/DDBJ databases">
        <authorList>
            <person name="Swart Estienne"/>
        </authorList>
    </citation>
    <scope>NUCLEOTIDE SEQUENCE [LARGE SCALE GENOMIC DNA]</scope>
    <source>
        <strain evidence="1 2">130c</strain>
    </source>
</reference>
<protein>
    <submittedName>
        <fullName evidence="1">Uncharacterized protein</fullName>
    </submittedName>
</protein>
<dbReference type="InParanoid" id="A0A078APC0"/>
<evidence type="ECO:0000313" key="2">
    <source>
        <dbReference type="Proteomes" id="UP000039865"/>
    </source>
</evidence>
<sequence>MQQTQNIPGYTGFKPSEEPFMSAAYKKETGGNKIPGYAGYVPGVKSENVFGESYGKTSGLSGNGQIQRGFDQPADDKFKSMAKASYSNQRELYQTMQQQKNNPPQKGPSVDDIPRNVQAKFFGIEEHDQDRWTQNEKFQQAALTFYGDGSKLQEVYGRRGESFDQAAAKFYGSDTVVKLQDPNKITLSYQEARQVAYQQQ</sequence>
<gene>
    <name evidence="1" type="primary">Contig3889.g4151</name>
    <name evidence="1" type="ORF">STYLEM_11838</name>
</gene>
<dbReference type="AlphaFoldDB" id="A0A078APC0"/>
<dbReference type="OrthoDB" id="283082at2759"/>
<proteinExistence type="predicted"/>
<accession>A0A078APC0</accession>
<dbReference type="EMBL" id="CCKQ01011261">
    <property type="protein sequence ID" value="CDW82803.1"/>
    <property type="molecule type" value="Genomic_DNA"/>
</dbReference>